<accession>A0A7K9BLA2</accession>
<evidence type="ECO:0000256" key="1">
    <source>
        <dbReference type="ARBA" id="ARBA00004167"/>
    </source>
</evidence>
<dbReference type="Proteomes" id="UP000543287">
    <property type="component" value="Unassembled WGS sequence"/>
</dbReference>
<feature type="non-terminal residue" evidence="6">
    <location>
        <position position="100"/>
    </location>
</feature>
<feature type="transmembrane region" description="Helical" evidence="5">
    <location>
        <begin position="48"/>
        <end position="74"/>
    </location>
</feature>
<protein>
    <submittedName>
        <fullName evidence="6">RPRM protein</fullName>
    </submittedName>
</protein>
<proteinExistence type="predicted"/>
<evidence type="ECO:0000256" key="3">
    <source>
        <dbReference type="ARBA" id="ARBA00022989"/>
    </source>
</evidence>
<evidence type="ECO:0000256" key="4">
    <source>
        <dbReference type="ARBA" id="ARBA00023136"/>
    </source>
</evidence>
<keyword evidence="2 5" id="KW-0812">Transmembrane</keyword>
<dbReference type="InterPro" id="IPR043383">
    <property type="entry name" value="Reprimo_fam"/>
</dbReference>
<dbReference type="AlphaFoldDB" id="A0A7K9BLA2"/>
<comment type="caution">
    <text evidence="6">The sequence shown here is derived from an EMBL/GenBank/DDBJ whole genome shotgun (WGS) entry which is preliminary data.</text>
</comment>
<comment type="subcellular location">
    <subcellularLocation>
        <location evidence="1">Membrane</location>
        <topology evidence="1">Single-pass membrane protein</topology>
    </subcellularLocation>
</comment>
<gene>
    <name evidence="6" type="primary">Rprm</name>
    <name evidence="6" type="ORF">DRONOV_R14615</name>
</gene>
<keyword evidence="4 5" id="KW-0472">Membrane</keyword>
<name>A0A7K9BLA2_DRONO</name>
<organism evidence="6 7">
    <name type="scientific">Dromaius novaehollandiae</name>
    <name type="common">Emu</name>
    <dbReference type="NCBI Taxonomy" id="8790"/>
    <lineage>
        <taxon>Eukaryota</taxon>
        <taxon>Metazoa</taxon>
        <taxon>Chordata</taxon>
        <taxon>Craniata</taxon>
        <taxon>Vertebrata</taxon>
        <taxon>Euteleostomi</taxon>
        <taxon>Archelosauria</taxon>
        <taxon>Archosauria</taxon>
        <taxon>Dinosauria</taxon>
        <taxon>Saurischia</taxon>
        <taxon>Theropoda</taxon>
        <taxon>Coelurosauria</taxon>
        <taxon>Aves</taxon>
        <taxon>Palaeognathae</taxon>
        <taxon>Casuariiformes</taxon>
        <taxon>Dromaiidae</taxon>
        <taxon>Dromaius</taxon>
    </lineage>
</organism>
<feature type="non-terminal residue" evidence="6">
    <location>
        <position position="1"/>
    </location>
</feature>
<evidence type="ECO:0000313" key="7">
    <source>
        <dbReference type="Proteomes" id="UP000543287"/>
    </source>
</evidence>
<dbReference type="EMBL" id="VWZH01000964">
    <property type="protein sequence ID" value="NXG40399.1"/>
    <property type="molecule type" value="Genomic_DNA"/>
</dbReference>
<keyword evidence="3 5" id="KW-1133">Transmembrane helix</keyword>
<reference evidence="6 7" key="1">
    <citation type="submission" date="2019-09" db="EMBL/GenBank/DDBJ databases">
        <title>Bird 10,000 Genomes (B10K) Project - Family phase.</title>
        <authorList>
            <person name="Zhang G."/>
        </authorList>
    </citation>
    <scope>NUCLEOTIDE SEQUENCE [LARGE SCALE GENOMIC DNA]</scope>
    <source>
        <strain evidence="6">B10K-LSUMZ-23963</strain>
        <tissue evidence="6">Muscle</tissue>
    </source>
</reference>
<evidence type="ECO:0000256" key="2">
    <source>
        <dbReference type="ARBA" id="ARBA00022692"/>
    </source>
</evidence>
<evidence type="ECO:0000256" key="5">
    <source>
        <dbReference type="SAM" id="Phobius"/>
    </source>
</evidence>
<dbReference type="PANTHER" id="PTHR28649">
    <property type="entry name" value="PROTEIN REPRIMO-RELATED"/>
    <property type="match status" value="1"/>
</dbReference>
<sequence>RRRRRMNSTAVAAASPRTLEAVVSSCCSLATADGVARGDAGGPALAKAAQIAVLCVLCLTVAFSIFFLGCNLLVKLEGLAAQLARERRASRDADAGAGGT</sequence>
<evidence type="ECO:0000313" key="6">
    <source>
        <dbReference type="EMBL" id="NXG40399.1"/>
    </source>
</evidence>
<dbReference type="GO" id="GO:0016020">
    <property type="term" value="C:membrane"/>
    <property type="evidence" value="ECO:0007669"/>
    <property type="project" value="UniProtKB-SubCell"/>
</dbReference>